<accession>A0A8C6YTK8</accession>
<dbReference type="Ensembl" id="ENSNPET00000003701.1">
    <property type="protein sequence ID" value="ENSNPEP00000003624.1"/>
    <property type="gene ID" value="ENSNPEG00000002778.1"/>
</dbReference>
<dbReference type="AlphaFoldDB" id="A0A8C6YTK8"/>
<evidence type="ECO:0000313" key="2">
    <source>
        <dbReference type="Proteomes" id="UP000694420"/>
    </source>
</evidence>
<keyword evidence="2" id="KW-1185">Reference proteome</keyword>
<sequence length="63" mass="6902">MGQLDGKIILLPAAAVAKEGAEVMATDIDKSKLQELENIQVRIQISVLDITKKEQVENLAKEI</sequence>
<reference evidence="1" key="2">
    <citation type="submission" date="2025-09" db="UniProtKB">
        <authorList>
            <consortium name="Ensembl"/>
        </authorList>
    </citation>
    <scope>IDENTIFICATION</scope>
</reference>
<protein>
    <submittedName>
        <fullName evidence="1">Uncharacterized protein</fullName>
    </submittedName>
</protein>
<name>A0A8C6YTK8_NOTPE</name>
<evidence type="ECO:0000313" key="1">
    <source>
        <dbReference type="Ensembl" id="ENSNPEP00000003624.1"/>
    </source>
</evidence>
<organism evidence="1 2">
    <name type="scientific">Nothoprocta perdicaria</name>
    <name type="common">Chilean tinamou</name>
    <name type="synonym">Crypturus perdicarius</name>
    <dbReference type="NCBI Taxonomy" id="30464"/>
    <lineage>
        <taxon>Eukaryota</taxon>
        <taxon>Metazoa</taxon>
        <taxon>Chordata</taxon>
        <taxon>Craniata</taxon>
        <taxon>Vertebrata</taxon>
        <taxon>Euteleostomi</taxon>
        <taxon>Archelosauria</taxon>
        <taxon>Archosauria</taxon>
        <taxon>Dinosauria</taxon>
        <taxon>Saurischia</taxon>
        <taxon>Theropoda</taxon>
        <taxon>Coelurosauria</taxon>
        <taxon>Aves</taxon>
        <taxon>Palaeognathae</taxon>
        <taxon>Tinamiformes</taxon>
        <taxon>Tinamidae</taxon>
        <taxon>Nothoprocta</taxon>
    </lineage>
</organism>
<dbReference type="SUPFAM" id="SSF51735">
    <property type="entry name" value="NAD(P)-binding Rossmann-fold domains"/>
    <property type="match status" value="1"/>
</dbReference>
<proteinExistence type="predicted"/>
<dbReference type="InterPro" id="IPR036291">
    <property type="entry name" value="NAD(P)-bd_dom_sf"/>
</dbReference>
<dbReference type="Proteomes" id="UP000694420">
    <property type="component" value="Unplaced"/>
</dbReference>
<reference evidence="1" key="1">
    <citation type="submission" date="2025-08" db="UniProtKB">
        <authorList>
            <consortium name="Ensembl"/>
        </authorList>
    </citation>
    <scope>IDENTIFICATION</scope>
</reference>
<dbReference type="Gene3D" id="3.40.50.720">
    <property type="entry name" value="NAD(P)-binding Rossmann-like Domain"/>
    <property type="match status" value="1"/>
</dbReference>